<feature type="compositionally biased region" description="Low complexity" evidence="1">
    <location>
        <begin position="161"/>
        <end position="202"/>
    </location>
</feature>
<evidence type="ECO:0000313" key="3">
    <source>
        <dbReference type="Proteomes" id="UP000223968"/>
    </source>
</evidence>
<feature type="compositionally biased region" description="Polar residues" evidence="1">
    <location>
        <begin position="228"/>
        <end position="244"/>
    </location>
</feature>
<proteinExistence type="predicted"/>
<accession>A0A2B7XGU9</accession>
<dbReference type="OrthoDB" id="4188698at2759"/>
<dbReference type="EMBL" id="PDNB01000105">
    <property type="protein sequence ID" value="PGH07932.1"/>
    <property type="molecule type" value="Genomic_DNA"/>
</dbReference>
<dbReference type="AlphaFoldDB" id="A0A2B7XGU9"/>
<evidence type="ECO:0000256" key="1">
    <source>
        <dbReference type="SAM" id="MobiDB-lite"/>
    </source>
</evidence>
<comment type="caution">
    <text evidence="2">The sequence shown here is derived from an EMBL/GenBank/DDBJ whole genome shotgun (WGS) entry which is preliminary data.</text>
</comment>
<feature type="compositionally biased region" description="Low complexity" evidence="1">
    <location>
        <begin position="249"/>
        <end position="266"/>
    </location>
</feature>
<reference evidence="2 3" key="1">
    <citation type="submission" date="2017-10" db="EMBL/GenBank/DDBJ databases">
        <title>Comparative genomics in systemic dimorphic fungi from Ajellomycetaceae.</title>
        <authorList>
            <person name="Munoz J.F."/>
            <person name="Mcewen J.G."/>
            <person name="Clay O.K."/>
            <person name="Cuomo C.A."/>
        </authorList>
    </citation>
    <scope>NUCLEOTIDE SEQUENCE [LARGE SCALE GENOMIC DNA]</scope>
    <source>
        <strain evidence="2 3">UAMH5409</strain>
    </source>
</reference>
<feature type="region of interest" description="Disordered" evidence="1">
    <location>
        <begin position="87"/>
        <end position="266"/>
    </location>
</feature>
<feature type="compositionally biased region" description="Polar residues" evidence="1">
    <location>
        <begin position="100"/>
        <end position="117"/>
    </location>
</feature>
<protein>
    <submittedName>
        <fullName evidence="2">Uncharacterized protein</fullName>
    </submittedName>
</protein>
<feature type="compositionally biased region" description="Low complexity" evidence="1">
    <location>
        <begin position="138"/>
        <end position="151"/>
    </location>
</feature>
<name>A0A2B7XGU9_9EURO</name>
<feature type="compositionally biased region" description="Low complexity" evidence="1">
    <location>
        <begin position="209"/>
        <end position="222"/>
    </location>
</feature>
<sequence length="310" mass="34504">MTPDGMTYDQHNPGDEYVTHRGIICNELCYGCSTERFAVAVRAAVCIVTLGISEALRGKDGWCAPCLEHPVAPTPRRTASQVTYINRQPSTRPPMDHSIPMTTTSPTQPASVHNALSQHPGRIPSQGHISPPPDVASQTYVQQHPQIQQPLPQFPAPPQQDQPLYEYQQQQEIDYQQQQQQQQLQQHQEYTEFQQQPPLQHQPSPPPQQNIQYQWQQQQQPPIRINSPVYQQNAPTNMSSSAGTASPGPLQLSPLITPSTSTNNTPPCRKPVNIIYAPQATSAPPQEVLIQPVVKIKKLKRKDSSSSDSS</sequence>
<evidence type="ECO:0000313" key="2">
    <source>
        <dbReference type="EMBL" id="PGH07932.1"/>
    </source>
</evidence>
<dbReference type="STRING" id="1447875.A0A2B7XGU9"/>
<dbReference type="Proteomes" id="UP000223968">
    <property type="component" value="Unassembled WGS sequence"/>
</dbReference>
<keyword evidence="3" id="KW-1185">Reference proteome</keyword>
<gene>
    <name evidence="2" type="ORF">AJ79_06140</name>
</gene>
<organism evidence="2 3">
    <name type="scientific">Helicocarpus griseus UAMH5409</name>
    <dbReference type="NCBI Taxonomy" id="1447875"/>
    <lineage>
        <taxon>Eukaryota</taxon>
        <taxon>Fungi</taxon>
        <taxon>Dikarya</taxon>
        <taxon>Ascomycota</taxon>
        <taxon>Pezizomycotina</taxon>
        <taxon>Eurotiomycetes</taxon>
        <taxon>Eurotiomycetidae</taxon>
        <taxon>Onygenales</taxon>
        <taxon>Ajellomycetaceae</taxon>
        <taxon>Helicocarpus</taxon>
    </lineage>
</organism>